<keyword evidence="5" id="KW-1185">Reference proteome</keyword>
<proteinExistence type="predicted"/>
<sequence>MLGFRAPGIRKANGHADTETDLPSPRVHDFAVRFTGHQGLPRQSSFWMRLFGDATPTKPTNFMHSLEAGPIEQNIQSTRAVRPGSKGRETEKLKFEVLHRYNILSCRSRVLRHLEADPFLGDDEFSDQVFQDLSRYSSALQDYRAFRADEGNLFPSDRMDRIIRAMVTLEERRKGLEYLRKRSEKFEAKMEAAEGSGETSKTSKEVKGMIEEIDELRSHLDKEFQGALLSVTSGITNANKTKERKALWSRLIMALVGGLALIGPMLIMVLHPTKLTSLLTTSIFTFAAAVCLAVFMKDSEPKDVIGFTAAYAAVLVVFIGTGGGLEAGRTQPSSGPSRILINKAPTNDYDTFGYTPLSSIIDPLPAASAELILRSNTEDNIALSLLSPLRYQLVQFLNEDNNCEVAGDTEYQILTGDKFDCYNFGASFNGIECDHSTEGGFDKLWECKGTFIAKSAKPKHDTGSVCKFYALNDCQGVGTPGEGDSCVPAGQLIGDGSSIPQRIASFRCENTEDPA</sequence>
<evidence type="ECO:0000313" key="5">
    <source>
        <dbReference type="Proteomes" id="UP000265631"/>
    </source>
</evidence>
<feature type="region of interest" description="Disordered" evidence="1">
    <location>
        <begin position="1"/>
        <end position="24"/>
    </location>
</feature>
<keyword evidence="2" id="KW-0812">Transmembrane</keyword>
<evidence type="ECO:0000313" key="4">
    <source>
        <dbReference type="EMBL" id="RFN50447.1"/>
    </source>
</evidence>
<reference evidence="4 5" key="1">
    <citation type="journal article" date="2018" name="PLoS Pathog.">
        <title>Evolution of structural diversity of trichothecenes, a family of toxins produced by plant pathogenic and entomopathogenic fungi.</title>
        <authorList>
            <person name="Proctor R.H."/>
            <person name="McCormick S.P."/>
            <person name="Kim H.S."/>
            <person name="Cardoza R.E."/>
            <person name="Stanley A.M."/>
            <person name="Lindo L."/>
            <person name="Kelly A."/>
            <person name="Brown D.W."/>
            <person name="Lee T."/>
            <person name="Vaughan M.M."/>
            <person name="Alexander N.J."/>
            <person name="Busman M."/>
            <person name="Gutierrez S."/>
        </authorList>
    </citation>
    <scope>NUCLEOTIDE SEQUENCE [LARGE SCALE GENOMIC DNA]</scope>
    <source>
        <strain evidence="4 5">NRRL 13405</strain>
    </source>
</reference>
<gene>
    <name evidence="4" type="ORF">FIE12Z_5311</name>
</gene>
<feature type="transmembrane region" description="Helical" evidence="2">
    <location>
        <begin position="275"/>
        <end position="295"/>
    </location>
</feature>
<evidence type="ECO:0000256" key="1">
    <source>
        <dbReference type="SAM" id="MobiDB-lite"/>
    </source>
</evidence>
<organism evidence="4 5">
    <name type="scientific">Fusarium flagelliforme</name>
    <dbReference type="NCBI Taxonomy" id="2675880"/>
    <lineage>
        <taxon>Eukaryota</taxon>
        <taxon>Fungi</taxon>
        <taxon>Dikarya</taxon>
        <taxon>Ascomycota</taxon>
        <taxon>Pezizomycotina</taxon>
        <taxon>Sordariomycetes</taxon>
        <taxon>Hypocreomycetidae</taxon>
        <taxon>Hypocreales</taxon>
        <taxon>Nectriaceae</taxon>
        <taxon>Fusarium</taxon>
        <taxon>Fusarium incarnatum-equiseti species complex</taxon>
    </lineage>
</organism>
<dbReference type="InterPro" id="IPR046529">
    <property type="entry name" value="DUF6594"/>
</dbReference>
<dbReference type="EMBL" id="PXXK01000137">
    <property type="protein sequence ID" value="RFN50447.1"/>
    <property type="molecule type" value="Genomic_DNA"/>
</dbReference>
<feature type="transmembrane region" description="Helical" evidence="2">
    <location>
        <begin position="304"/>
        <end position="325"/>
    </location>
</feature>
<comment type="caution">
    <text evidence="4">The sequence shown here is derived from an EMBL/GenBank/DDBJ whole genome shotgun (WGS) entry which is preliminary data.</text>
</comment>
<feature type="transmembrane region" description="Helical" evidence="2">
    <location>
        <begin position="247"/>
        <end position="269"/>
    </location>
</feature>
<dbReference type="AlphaFoldDB" id="A0A395MRX5"/>
<keyword evidence="2" id="KW-0472">Membrane</keyword>
<dbReference type="Pfam" id="PF20237">
    <property type="entry name" value="DUF6594"/>
    <property type="match status" value="1"/>
</dbReference>
<evidence type="ECO:0000256" key="2">
    <source>
        <dbReference type="SAM" id="Phobius"/>
    </source>
</evidence>
<dbReference type="Proteomes" id="UP000265631">
    <property type="component" value="Unassembled WGS sequence"/>
</dbReference>
<keyword evidence="2" id="KW-1133">Transmembrane helix</keyword>
<protein>
    <recommendedName>
        <fullName evidence="3">DUF6594 domain-containing protein</fullName>
    </recommendedName>
</protein>
<evidence type="ECO:0000259" key="3">
    <source>
        <dbReference type="Pfam" id="PF20237"/>
    </source>
</evidence>
<feature type="domain" description="DUF6594" evidence="3">
    <location>
        <begin position="238"/>
        <end position="316"/>
    </location>
</feature>
<name>A0A395MRX5_9HYPO</name>
<accession>A0A395MRX5</accession>